<sequence length="65" mass="7505">VCRFYICSTHPNVARGWPDSLASPDFGSIFFFVSFCTRVNGSVICIYYLQEKCFYGKVYLLCRSK</sequence>
<feature type="non-terminal residue" evidence="2">
    <location>
        <position position="1"/>
    </location>
</feature>
<evidence type="ECO:0000313" key="3">
    <source>
        <dbReference type="Proteomes" id="UP000054477"/>
    </source>
</evidence>
<name>A0A0C9WZJ2_9AGAR</name>
<dbReference type="Proteomes" id="UP000054477">
    <property type="component" value="Unassembled WGS sequence"/>
</dbReference>
<keyword evidence="1" id="KW-0472">Membrane</keyword>
<feature type="transmembrane region" description="Helical" evidence="1">
    <location>
        <begin position="26"/>
        <end position="49"/>
    </location>
</feature>
<dbReference type="EMBL" id="KN838672">
    <property type="protein sequence ID" value="KIJ98290.1"/>
    <property type="molecule type" value="Genomic_DNA"/>
</dbReference>
<keyword evidence="3" id="KW-1185">Reference proteome</keyword>
<reference evidence="3" key="2">
    <citation type="submission" date="2015-01" db="EMBL/GenBank/DDBJ databases">
        <title>Evolutionary Origins and Diversification of the Mycorrhizal Mutualists.</title>
        <authorList>
            <consortium name="DOE Joint Genome Institute"/>
            <consortium name="Mycorrhizal Genomics Consortium"/>
            <person name="Kohler A."/>
            <person name="Kuo A."/>
            <person name="Nagy L.G."/>
            <person name="Floudas D."/>
            <person name="Copeland A."/>
            <person name="Barry K.W."/>
            <person name="Cichocki N."/>
            <person name="Veneault-Fourrey C."/>
            <person name="LaButti K."/>
            <person name="Lindquist E.A."/>
            <person name="Lipzen A."/>
            <person name="Lundell T."/>
            <person name="Morin E."/>
            <person name="Murat C."/>
            <person name="Riley R."/>
            <person name="Ohm R."/>
            <person name="Sun H."/>
            <person name="Tunlid A."/>
            <person name="Henrissat B."/>
            <person name="Grigoriev I.V."/>
            <person name="Hibbett D.S."/>
            <person name="Martin F."/>
        </authorList>
    </citation>
    <scope>NUCLEOTIDE SEQUENCE [LARGE SCALE GENOMIC DNA]</scope>
    <source>
        <strain evidence="3">LaAM-08-1</strain>
    </source>
</reference>
<organism evidence="2 3">
    <name type="scientific">Laccaria amethystina LaAM-08-1</name>
    <dbReference type="NCBI Taxonomy" id="1095629"/>
    <lineage>
        <taxon>Eukaryota</taxon>
        <taxon>Fungi</taxon>
        <taxon>Dikarya</taxon>
        <taxon>Basidiomycota</taxon>
        <taxon>Agaricomycotina</taxon>
        <taxon>Agaricomycetes</taxon>
        <taxon>Agaricomycetidae</taxon>
        <taxon>Agaricales</taxon>
        <taxon>Agaricineae</taxon>
        <taxon>Hydnangiaceae</taxon>
        <taxon>Laccaria</taxon>
    </lineage>
</organism>
<dbReference type="AlphaFoldDB" id="A0A0C9WZJ2"/>
<protein>
    <submittedName>
        <fullName evidence="2">Uncharacterized protein</fullName>
    </submittedName>
</protein>
<gene>
    <name evidence="2" type="ORF">K443DRAFT_628196</name>
</gene>
<proteinExistence type="predicted"/>
<evidence type="ECO:0000256" key="1">
    <source>
        <dbReference type="SAM" id="Phobius"/>
    </source>
</evidence>
<keyword evidence="1" id="KW-0812">Transmembrane</keyword>
<accession>A0A0C9WZJ2</accession>
<dbReference type="HOGENOM" id="CLU_2855899_0_0_1"/>
<evidence type="ECO:0000313" key="2">
    <source>
        <dbReference type="EMBL" id="KIJ98290.1"/>
    </source>
</evidence>
<keyword evidence="1" id="KW-1133">Transmembrane helix</keyword>
<reference evidence="2 3" key="1">
    <citation type="submission" date="2014-04" db="EMBL/GenBank/DDBJ databases">
        <authorList>
            <consortium name="DOE Joint Genome Institute"/>
            <person name="Kuo A."/>
            <person name="Kohler A."/>
            <person name="Nagy L.G."/>
            <person name="Floudas D."/>
            <person name="Copeland A."/>
            <person name="Barry K.W."/>
            <person name="Cichocki N."/>
            <person name="Veneault-Fourrey C."/>
            <person name="LaButti K."/>
            <person name="Lindquist E.A."/>
            <person name="Lipzen A."/>
            <person name="Lundell T."/>
            <person name="Morin E."/>
            <person name="Murat C."/>
            <person name="Sun H."/>
            <person name="Tunlid A."/>
            <person name="Henrissat B."/>
            <person name="Grigoriev I.V."/>
            <person name="Hibbett D.S."/>
            <person name="Martin F."/>
            <person name="Nordberg H.P."/>
            <person name="Cantor M.N."/>
            <person name="Hua S.X."/>
        </authorList>
    </citation>
    <scope>NUCLEOTIDE SEQUENCE [LARGE SCALE GENOMIC DNA]</scope>
    <source>
        <strain evidence="2 3">LaAM-08-1</strain>
    </source>
</reference>